<reference evidence="5" key="1">
    <citation type="submission" date="2016-09" db="EMBL/GenBank/DDBJ databases">
        <title>Genome Sequence of Bathymodiolus thermophilus sulfur-oxidizing gill endosymbiont.</title>
        <authorList>
            <person name="Ponnudurai R."/>
            <person name="Kleiner M."/>
            <person name="Sayavedra L."/>
            <person name="Thuermer A."/>
            <person name="Felbeck H."/>
            <person name="Schlueter R."/>
            <person name="Schweder T."/>
            <person name="Markert S."/>
        </authorList>
    </citation>
    <scope>NUCLEOTIDE SEQUENCE [LARGE SCALE GENOMIC DNA]</scope>
    <source>
        <strain evidence="5">BAT/CrabSpa'14</strain>
    </source>
</reference>
<sequence>MAGFNFERDLPHQQQAVDSVLKVFNEVSAQPLEDTTQANISNPMLAFDDAAGFYLNIKKIQKDNAINPEYGHRESNVLDISMETGTGKTYTYTKMIFELNKTLKLSKFIIVVPTLSIKAGTVNFLNAKATKEHFRQDYQKEIKTYIVESKKSSKRKKDVMPQAVREFVEARGSMNANIHILIINGGMINSDTMNKIFDVSLFDKYSSPFEAIQSIKPITIVDEPHKFAKGKKTWGNIEKLKSQYIFRYGATFNENYENLLYQLTAVESFNKNLVKGVIAHIEKFSDGKNCFVTLKKTNGTEAEFELNLAGKKTTHKLLKKDSLKAIHPEMTGLTIENLNKTIVLLSNGLELKKGNKINPYSYAQSIQEKMMGEAIAKHFEIEKDLLTRNVKIKPLTLFFIDDIEGFRSKEGQLRTYFEKTVKAHIKKLLITETNAFYKAYLQKSLTDISNVSGGYFSKDNTDKDEKIQKEINEILHDKETLLSLDNPRRFIFSKWTLREGWDNPNVFQICKLRSSGSVTSKLQEVGRGLRLPVNEYMARVKDEDFDLHYYVDFTESDFVDNLVSEINKKSHNDWIEEAPKLTQAMINDISSTYGVDENTLLEELDALGAIERSNNFKDGGYRKLQNLYPINNALNKGKVRTANTIKSKTTIRQAKYQELKALWEAINQKVVLEYKIDNEQGFFDLLKHYFKDNLNEFKSQGILSTTQKIQFNNSVAYHQDLDIVKNKLLPITTMSYKVFLTKLATTINVNINTIHQVLIALKNEFNINDYMNEQTVRIIEKGFNKYLLDNAIDKFHIGYKKISNTIHPTKLTDGKGNALEEINAIDVGVFDGNDRVADNYLFEELFYDSNLEKENILQNVQEIIVFTKIPKNSIRIPVVGGFSYSPDFAYVVKDSQGNQSLNLIVETKGKEKRGLSTDENQRIKHAEQFFNNIDNSISVKFATQFSSDKIIGIIKNNINQ</sequence>
<dbReference type="AlphaFoldDB" id="A0A1J5UED8"/>
<dbReference type="Pfam" id="PF04851">
    <property type="entry name" value="ResIII"/>
    <property type="match status" value="1"/>
</dbReference>
<name>A0A1J5UED8_9GAMM</name>
<dbReference type="InterPro" id="IPR027417">
    <property type="entry name" value="P-loop_NTPase"/>
</dbReference>
<gene>
    <name evidence="4" type="ORF">BGC33_09995</name>
    <name evidence="3" type="ORF">THERMOS_1110</name>
</gene>
<dbReference type="NCBIfam" id="NF012027">
    <property type="entry name" value="PRK15483.1"/>
    <property type="match status" value="1"/>
</dbReference>
<dbReference type="REBASE" id="229794">
    <property type="entry name" value="BthBATORF10000P"/>
</dbReference>
<reference evidence="3 6" key="3">
    <citation type="submission" date="2020-05" db="EMBL/GenBank/DDBJ databases">
        <authorList>
            <person name="Petersen J."/>
            <person name="Sayavedra L."/>
        </authorList>
    </citation>
    <scope>NUCLEOTIDE SEQUENCE [LARGE SCALE GENOMIC DNA]</scope>
    <source>
        <strain evidence="3">B thermophilus SOXS</strain>
    </source>
</reference>
<dbReference type="GO" id="GO:0005524">
    <property type="term" value="F:ATP binding"/>
    <property type="evidence" value="ECO:0007669"/>
    <property type="project" value="InterPro"/>
</dbReference>
<dbReference type="EC" id="3.1.21.5" evidence="3"/>
<dbReference type="InterPro" id="IPR045572">
    <property type="entry name" value="RE_endonuc_C"/>
</dbReference>
<dbReference type="OrthoDB" id="9804145at2"/>
<dbReference type="RefSeq" id="WP_071564815.1">
    <property type="nucleotide sequence ID" value="NZ_CAESAQ020000059.1"/>
</dbReference>
<protein>
    <submittedName>
        <fullName evidence="4">Restriction endonuclease subunit R</fullName>
    </submittedName>
    <submittedName>
        <fullName evidence="3">Type III restriction-modification system restriction subunit (EC)</fullName>
        <ecNumber evidence="3">3.1.21.5</ecNumber>
    </submittedName>
</protein>
<evidence type="ECO:0000313" key="5">
    <source>
        <dbReference type="Proteomes" id="UP000182798"/>
    </source>
</evidence>
<dbReference type="EMBL" id="CAESAQ020000059">
    <property type="protein sequence ID" value="CAB5499902.1"/>
    <property type="molecule type" value="Genomic_DNA"/>
</dbReference>
<evidence type="ECO:0000313" key="6">
    <source>
        <dbReference type="Proteomes" id="UP000643672"/>
    </source>
</evidence>
<accession>A0A1J5UED8</accession>
<keyword evidence="3" id="KW-0378">Hydrolase</keyword>
<dbReference type="EMBL" id="MIQH01000741">
    <property type="protein sequence ID" value="OIR24285.1"/>
    <property type="molecule type" value="Genomic_DNA"/>
</dbReference>
<reference evidence="4" key="2">
    <citation type="journal article" date="2017" name="Stand. Genomic Sci.">
        <title>Genome sequence of the sulfur-oxidizing Bathymodiolus thermophilus gill endosymbiont.</title>
        <authorList>
            <person name="Ponnudurai R."/>
            <person name="Sayavedra L."/>
            <person name="Kleiner M."/>
            <person name="Heiden S.E."/>
            <person name="Thurmer A."/>
            <person name="Felbeck H."/>
            <person name="Schluter R."/>
            <person name="Sievert S.M."/>
            <person name="Daniel R."/>
            <person name="Schweder T."/>
            <person name="Markert S."/>
        </authorList>
    </citation>
    <scope>NUCLEOTIDE SEQUENCE</scope>
    <source>
        <strain evidence="4">BAT/CrabSpa'14</strain>
    </source>
</reference>
<evidence type="ECO:0000259" key="1">
    <source>
        <dbReference type="Pfam" id="PF04851"/>
    </source>
</evidence>
<dbReference type="Proteomes" id="UP000643672">
    <property type="component" value="Unassembled WGS sequence"/>
</dbReference>
<keyword evidence="6" id="KW-1185">Reference proteome</keyword>
<evidence type="ECO:0000313" key="3">
    <source>
        <dbReference type="EMBL" id="CAB5499902.1"/>
    </source>
</evidence>
<evidence type="ECO:0000313" key="4">
    <source>
        <dbReference type="EMBL" id="OIR24285.1"/>
    </source>
</evidence>
<dbReference type="GO" id="GO:0015668">
    <property type="term" value="F:type III site-specific deoxyribonuclease activity"/>
    <property type="evidence" value="ECO:0007669"/>
    <property type="project" value="UniProtKB-EC"/>
</dbReference>
<dbReference type="InterPro" id="IPR006935">
    <property type="entry name" value="Helicase/UvrB_N"/>
</dbReference>
<proteinExistence type="predicted"/>
<keyword evidence="4" id="KW-0255">Endonuclease</keyword>
<feature type="domain" description="Type III restriction enzyme C-terminal endonuclease" evidence="2">
    <location>
        <begin position="839"/>
        <end position="943"/>
    </location>
</feature>
<dbReference type="Gene3D" id="3.40.50.300">
    <property type="entry name" value="P-loop containing nucleotide triphosphate hydrolases"/>
    <property type="match status" value="2"/>
</dbReference>
<dbReference type="GO" id="GO:0003677">
    <property type="term" value="F:DNA binding"/>
    <property type="evidence" value="ECO:0007669"/>
    <property type="project" value="InterPro"/>
</dbReference>
<evidence type="ECO:0000259" key="2">
    <source>
        <dbReference type="Pfam" id="PF19778"/>
    </source>
</evidence>
<comment type="caution">
    <text evidence="4">The sequence shown here is derived from an EMBL/GenBank/DDBJ whole genome shotgun (WGS) entry which is preliminary data.</text>
</comment>
<dbReference type="SUPFAM" id="SSF52540">
    <property type="entry name" value="P-loop containing nucleoside triphosphate hydrolases"/>
    <property type="match status" value="2"/>
</dbReference>
<dbReference type="Pfam" id="PF19778">
    <property type="entry name" value="RE_endonuc"/>
    <property type="match status" value="1"/>
</dbReference>
<organism evidence="4 5">
    <name type="scientific">Bathymodiolus thermophilus thioautotrophic gill symbiont</name>
    <dbReference type="NCBI Taxonomy" id="2360"/>
    <lineage>
        <taxon>Bacteria</taxon>
        <taxon>Pseudomonadati</taxon>
        <taxon>Pseudomonadota</taxon>
        <taxon>Gammaproteobacteria</taxon>
        <taxon>sulfur-oxidizing symbionts</taxon>
    </lineage>
</organism>
<dbReference type="Proteomes" id="UP000182798">
    <property type="component" value="Unassembled WGS sequence"/>
</dbReference>
<keyword evidence="4" id="KW-0540">Nuclease</keyword>
<feature type="domain" description="Helicase/UvrB N-terminal" evidence="1">
    <location>
        <begin position="11"/>
        <end position="253"/>
    </location>
</feature>